<dbReference type="Gene3D" id="3.30.450.20">
    <property type="entry name" value="PAS domain"/>
    <property type="match status" value="2"/>
</dbReference>
<feature type="coiled-coil region" evidence="1">
    <location>
        <begin position="156"/>
        <end position="188"/>
    </location>
</feature>
<dbReference type="Proteomes" id="UP000594759">
    <property type="component" value="Chromosome"/>
</dbReference>
<keyword evidence="5" id="KW-1185">Reference proteome</keyword>
<accession>A0A7S9PZQ0</accession>
<dbReference type="EMBL" id="CP064939">
    <property type="protein sequence ID" value="QPH40583.1"/>
    <property type="molecule type" value="Genomic_DNA"/>
</dbReference>
<dbReference type="Pfam" id="PF01590">
    <property type="entry name" value="GAF"/>
    <property type="match status" value="1"/>
</dbReference>
<dbReference type="InterPro" id="IPR013656">
    <property type="entry name" value="PAS_4"/>
</dbReference>
<organism evidence="4 5">
    <name type="scientific">Pedobacter endophyticus</name>
    <dbReference type="NCBI Taxonomy" id="2789740"/>
    <lineage>
        <taxon>Bacteria</taxon>
        <taxon>Pseudomonadati</taxon>
        <taxon>Bacteroidota</taxon>
        <taxon>Sphingobacteriia</taxon>
        <taxon>Sphingobacteriales</taxon>
        <taxon>Sphingobacteriaceae</taxon>
        <taxon>Pedobacter</taxon>
    </lineage>
</organism>
<dbReference type="CDD" id="cd00130">
    <property type="entry name" value="PAS"/>
    <property type="match status" value="1"/>
</dbReference>
<dbReference type="AlphaFoldDB" id="A0A7S9PZQ0"/>
<keyword evidence="1" id="KW-0175">Coiled coil</keyword>
<dbReference type="SMART" id="SM00091">
    <property type="entry name" value="PAS"/>
    <property type="match status" value="2"/>
</dbReference>
<evidence type="ECO:0000313" key="4">
    <source>
        <dbReference type="EMBL" id="QPH40583.1"/>
    </source>
</evidence>
<dbReference type="InterPro" id="IPR029016">
    <property type="entry name" value="GAF-like_dom_sf"/>
</dbReference>
<protein>
    <submittedName>
        <fullName evidence="4">PAS domain-containing protein</fullName>
    </submittedName>
</protein>
<feature type="domain" description="PAS" evidence="3">
    <location>
        <begin position="365"/>
        <end position="431"/>
    </location>
</feature>
<dbReference type="SMART" id="SM00065">
    <property type="entry name" value="GAF"/>
    <property type="match status" value="1"/>
</dbReference>
<reference evidence="4 5" key="1">
    <citation type="submission" date="2020-11" db="EMBL/GenBank/DDBJ databases">
        <title>Pedobacter endophytica, an endophytic bacteria isolated form Carex pumila.</title>
        <authorList>
            <person name="Peng Y."/>
            <person name="Jiang L."/>
            <person name="Lee J."/>
        </authorList>
    </citation>
    <scope>NUCLEOTIDE SEQUENCE [LARGE SCALE GENOMIC DNA]</scope>
    <source>
        <strain evidence="4 5">JBR3-12</strain>
    </source>
</reference>
<dbReference type="SUPFAM" id="SSF55785">
    <property type="entry name" value="PYP-like sensor domain (PAS domain)"/>
    <property type="match status" value="2"/>
</dbReference>
<dbReference type="PANTHER" id="PTHR43102:SF2">
    <property type="entry name" value="GAF DOMAIN-CONTAINING PROTEIN"/>
    <property type="match status" value="1"/>
</dbReference>
<gene>
    <name evidence="4" type="ORF">IZT61_04700</name>
</gene>
<sequence>MSKISDAHDEAARLRALQSYHILDTIEEREFDDLAAVASAICQVPIVLISLVDENRQWFKSHRGLEASETPIEQSFCAHAIASGTDMMIVEDAHQDDRFKDNPLVTGSPNITFYAGIPLISKDGFSLGTLCIIDPNRKVLSKEQRYALKVIAKQVMDKLELRKQLVEMEALNLSLEKAEAHSASLLQNLELSSSRVQSLIQQAPVAIIVFRGQEMVIESVNPPMLEILNKKGDIIDKPLLVAIPELKGQRPFDLLYSVLETGEPIFGDGTAVDLKRNGKIERSYFNFTYAPLMEDGKVTGVIDMAVDVTSQVIAQQSKQALNDQLESKNEELAIINREVILVNDSLIKTQEHLFSLNSRLVESEMNLQTLADNMSQLAWMADATGDIYWYNKRWSDFTGQDLERMRNGGWEIVSHPEHAQRVATKFKNDITAGKIWEDTFPLMGGDGQYRFLMVLYFFNPDRPFFFSSSFPENNRPKKLFFLPFPSTSSTEAMEISLSILGISASMNAFLSTSHIAFRFSDPRPVHGSLWIQ</sequence>
<feature type="domain" description="PAS" evidence="3">
    <location>
        <begin position="194"/>
        <end position="260"/>
    </location>
</feature>
<evidence type="ECO:0000259" key="2">
    <source>
        <dbReference type="SMART" id="SM00065"/>
    </source>
</evidence>
<proteinExistence type="predicted"/>
<dbReference type="RefSeq" id="WP_196100037.1">
    <property type="nucleotide sequence ID" value="NZ_CP064939.1"/>
</dbReference>
<dbReference type="Gene3D" id="3.30.450.40">
    <property type="match status" value="1"/>
</dbReference>
<feature type="domain" description="GAF" evidence="2">
    <location>
        <begin position="25"/>
        <end position="169"/>
    </location>
</feature>
<dbReference type="SUPFAM" id="SSF55781">
    <property type="entry name" value="GAF domain-like"/>
    <property type="match status" value="1"/>
</dbReference>
<dbReference type="Pfam" id="PF08448">
    <property type="entry name" value="PAS_4"/>
    <property type="match status" value="1"/>
</dbReference>
<evidence type="ECO:0000259" key="3">
    <source>
        <dbReference type="SMART" id="SM00091"/>
    </source>
</evidence>
<dbReference type="InterPro" id="IPR000014">
    <property type="entry name" value="PAS"/>
</dbReference>
<dbReference type="InterPro" id="IPR035965">
    <property type="entry name" value="PAS-like_dom_sf"/>
</dbReference>
<evidence type="ECO:0000256" key="1">
    <source>
        <dbReference type="SAM" id="Coils"/>
    </source>
</evidence>
<dbReference type="KEGG" id="pex:IZT61_04700"/>
<dbReference type="PANTHER" id="PTHR43102">
    <property type="entry name" value="SLR1143 PROTEIN"/>
    <property type="match status" value="1"/>
</dbReference>
<name>A0A7S9PZQ0_9SPHI</name>
<evidence type="ECO:0000313" key="5">
    <source>
        <dbReference type="Proteomes" id="UP000594759"/>
    </source>
</evidence>
<dbReference type="InterPro" id="IPR003018">
    <property type="entry name" value="GAF"/>
</dbReference>